<dbReference type="GO" id="GO:0005829">
    <property type="term" value="C:cytosol"/>
    <property type="evidence" value="ECO:0007669"/>
    <property type="project" value="TreeGrafter"/>
</dbReference>
<evidence type="ECO:0000256" key="6">
    <source>
        <dbReference type="ARBA" id="ARBA00023146"/>
    </source>
</evidence>
<dbReference type="HAMAP" id="MF_02005">
    <property type="entry name" value="Val_tRNA_synth_type2"/>
    <property type="match status" value="1"/>
</dbReference>
<dbReference type="Pfam" id="PF08264">
    <property type="entry name" value="Anticodon_1"/>
    <property type="match status" value="1"/>
</dbReference>
<evidence type="ECO:0000259" key="10">
    <source>
        <dbReference type="Pfam" id="PF00133"/>
    </source>
</evidence>
<dbReference type="EC" id="6.1.1.9" evidence="8"/>
<feature type="domain" description="Aminoacyl-tRNA synthetase class Ia" evidence="10">
    <location>
        <begin position="27"/>
        <end position="117"/>
    </location>
</feature>
<evidence type="ECO:0000313" key="12">
    <source>
        <dbReference type="EMBL" id="SSA33424.1"/>
    </source>
</evidence>
<organism evidence="12 13">
    <name type="scientific">Branchiibius hedensis</name>
    <dbReference type="NCBI Taxonomy" id="672460"/>
    <lineage>
        <taxon>Bacteria</taxon>
        <taxon>Bacillati</taxon>
        <taxon>Actinomycetota</taxon>
        <taxon>Actinomycetes</taxon>
        <taxon>Micrococcales</taxon>
        <taxon>Dermacoccaceae</taxon>
        <taxon>Branchiibius</taxon>
    </lineage>
</organism>
<accession>A0A2Y8ZNP4</accession>
<keyword evidence="13" id="KW-1185">Reference proteome</keyword>
<proteinExistence type="inferred from homology"/>
<feature type="domain" description="Methionyl/Valyl/Leucyl/Isoleucyl-tRNA synthetase anticodon-binding" evidence="11">
    <location>
        <begin position="711"/>
        <end position="850"/>
    </location>
</feature>
<dbReference type="GO" id="GO:0005524">
    <property type="term" value="F:ATP binding"/>
    <property type="evidence" value="ECO:0007669"/>
    <property type="project" value="UniProtKB-UniRule"/>
</dbReference>
<dbReference type="PROSITE" id="PS00178">
    <property type="entry name" value="AA_TRNA_LIGASE_I"/>
    <property type="match status" value="1"/>
</dbReference>
<dbReference type="InterPro" id="IPR033705">
    <property type="entry name" value="Anticodon_Ia_Val"/>
</dbReference>
<dbReference type="SUPFAM" id="SSF50677">
    <property type="entry name" value="ValRS/IleRS/LeuRS editing domain"/>
    <property type="match status" value="1"/>
</dbReference>
<keyword evidence="5 8" id="KW-0648">Protein biosynthesis</keyword>
<dbReference type="InterPro" id="IPR022874">
    <property type="entry name" value="Valine-tRNA_ligase_type_2"/>
</dbReference>
<comment type="domain">
    <text evidence="8">ValRS has two distinct active sites: one for aminoacylation and one for editing. The misactivated threonine is translocated from the active site to the editing site.</text>
</comment>
<gene>
    <name evidence="8" type="primary">valS</name>
    <name evidence="12" type="ORF">SAMN04489750_0706</name>
</gene>
<dbReference type="GO" id="GO:0006438">
    <property type="term" value="P:valyl-tRNA aminoacylation"/>
    <property type="evidence" value="ECO:0007669"/>
    <property type="project" value="UniProtKB-UniRule"/>
</dbReference>
<dbReference type="Proteomes" id="UP000250028">
    <property type="component" value="Unassembled WGS sequence"/>
</dbReference>
<dbReference type="InterPro" id="IPR002300">
    <property type="entry name" value="aa-tRNA-synth_Ia"/>
</dbReference>
<dbReference type="NCBIfam" id="NF009687">
    <property type="entry name" value="PRK13208.1"/>
    <property type="match status" value="1"/>
</dbReference>
<keyword evidence="6 8" id="KW-0030">Aminoacyl-tRNA synthetase</keyword>
<feature type="region of interest" description="Disordered" evidence="9">
    <location>
        <begin position="244"/>
        <end position="271"/>
    </location>
</feature>
<keyword evidence="2 8" id="KW-0436">Ligase</keyword>
<dbReference type="PANTHER" id="PTHR11946:SF93">
    <property type="entry name" value="VALINE--TRNA LIGASE, CHLOROPLASTIC_MITOCHONDRIAL 2"/>
    <property type="match status" value="1"/>
</dbReference>
<evidence type="ECO:0000256" key="5">
    <source>
        <dbReference type="ARBA" id="ARBA00022917"/>
    </source>
</evidence>
<protein>
    <recommendedName>
        <fullName evidence="8">Valine--tRNA ligase</fullName>
        <ecNumber evidence="8">6.1.1.9</ecNumber>
    </recommendedName>
    <alternativeName>
        <fullName evidence="8">Valyl-tRNA synthetase</fullName>
        <shortName evidence="8">ValRS</shortName>
    </alternativeName>
</protein>
<comment type="similarity">
    <text evidence="8">Belongs to the class-I aminoacyl-tRNA synthetase family. ValS type 2 subfamily.</text>
</comment>
<evidence type="ECO:0000256" key="2">
    <source>
        <dbReference type="ARBA" id="ARBA00022598"/>
    </source>
</evidence>
<dbReference type="EMBL" id="UESZ01000001">
    <property type="protein sequence ID" value="SSA33424.1"/>
    <property type="molecule type" value="Genomic_DNA"/>
</dbReference>
<dbReference type="SUPFAM" id="SSF47323">
    <property type="entry name" value="Anticodon-binding domain of a subclass of class I aminoacyl-tRNA synthetases"/>
    <property type="match status" value="1"/>
</dbReference>
<evidence type="ECO:0000256" key="1">
    <source>
        <dbReference type="ARBA" id="ARBA00022490"/>
    </source>
</evidence>
<feature type="short sequence motif" description="'KMSKS' region" evidence="8">
    <location>
        <begin position="629"/>
        <end position="633"/>
    </location>
</feature>
<evidence type="ECO:0000256" key="9">
    <source>
        <dbReference type="SAM" id="MobiDB-lite"/>
    </source>
</evidence>
<dbReference type="NCBIfam" id="NF000540">
    <property type="entry name" value="alt_ValS"/>
    <property type="match status" value="1"/>
</dbReference>
<feature type="short sequence motif" description="'HIGH' region" evidence="8">
    <location>
        <begin position="58"/>
        <end position="68"/>
    </location>
</feature>
<feature type="domain" description="Aminoacyl-tRNA synthetase class Ia" evidence="10">
    <location>
        <begin position="140"/>
        <end position="665"/>
    </location>
</feature>
<dbReference type="GO" id="GO:0002161">
    <property type="term" value="F:aminoacyl-tRNA deacylase activity"/>
    <property type="evidence" value="ECO:0007669"/>
    <property type="project" value="InterPro"/>
</dbReference>
<dbReference type="CDD" id="cd07962">
    <property type="entry name" value="Anticodon_Ia_Val"/>
    <property type="match status" value="1"/>
</dbReference>
<dbReference type="GO" id="GO:0004832">
    <property type="term" value="F:valine-tRNA ligase activity"/>
    <property type="evidence" value="ECO:0007669"/>
    <property type="project" value="UniProtKB-UniRule"/>
</dbReference>
<dbReference type="Pfam" id="PF00133">
    <property type="entry name" value="tRNA-synt_1"/>
    <property type="match status" value="2"/>
</dbReference>
<dbReference type="Gene3D" id="3.40.50.620">
    <property type="entry name" value="HUPs"/>
    <property type="match status" value="2"/>
</dbReference>
<feature type="binding site" evidence="8">
    <location>
        <position position="632"/>
    </location>
    <ligand>
        <name>ATP</name>
        <dbReference type="ChEBI" id="CHEBI:30616"/>
    </ligand>
</feature>
<dbReference type="SUPFAM" id="SSF52374">
    <property type="entry name" value="Nucleotidylyl transferase"/>
    <property type="match status" value="1"/>
</dbReference>
<dbReference type="RefSeq" id="WP_109684126.1">
    <property type="nucleotide sequence ID" value="NZ_QGDN01000001.1"/>
</dbReference>
<dbReference type="InterPro" id="IPR001412">
    <property type="entry name" value="aa-tRNA-synth_I_CS"/>
</dbReference>
<dbReference type="InterPro" id="IPR009080">
    <property type="entry name" value="tRNAsynth_Ia_anticodon-bd"/>
</dbReference>
<dbReference type="InterPro" id="IPR009008">
    <property type="entry name" value="Val/Leu/Ile-tRNA-synth_edit"/>
</dbReference>
<evidence type="ECO:0000256" key="8">
    <source>
        <dbReference type="HAMAP-Rule" id="MF_02005"/>
    </source>
</evidence>
<dbReference type="PANTHER" id="PTHR11946">
    <property type="entry name" value="VALYL-TRNA SYNTHETASES"/>
    <property type="match status" value="1"/>
</dbReference>
<dbReference type="OrthoDB" id="9810365at2"/>
<evidence type="ECO:0000259" key="11">
    <source>
        <dbReference type="Pfam" id="PF08264"/>
    </source>
</evidence>
<dbReference type="InterPro" id="IPR013155">
    <property type="entry name" value="M/V/L/I-tRNA-synth_anticd-bd"/>
</dbReference>
<comment type="function">
    <text evidence="8">Catalyzes the attachment of valine to tRNA(Val). As ValRS can inadvertently accommodate and process structurally similar amino acids such as threonine, to avoid such errors, it has a 'posttransfer' editing activity that hydrolyzes mischarged Thr-tRNA(Val) in a tRNA-dependent manner.</text>
</comment>
<comment type="catalytic activity">
    <reaction evidence="7 8">
        <text>tRNA(Val) + L-valine + ATP = L-valyl-tRNA(Val) + AMP + diphosphate</text>
        <dbReference type="Rhea" id="RHEA:10704"/>
        <dbReference type="Rhea" id="RHEA-COMP:9672"/>
        <dbReference type="Rhea" id="RHEA-COMP:9708"/>
        <dbReference type="ChEBI" id="CHEBI:30616"/>
        <dbReference type="ChEBI" id="CHEBI:33019"/>
        <dbReference type="ChEBI" id="CHEBI:57762"/>
        <dbReference type="ChEBI" id="CHEBI:78442"/>
        <dbReference type="ChEBI" id="CHEBI:78537"/>
        <dbReference type="ChEBI" id="CHEBI:456215"/>
        <dbReference type="EC" id="6.1.1.9"/>
    </reaction>
</comment>
<reference evidence="13" key="1">
    <citation type="submission" date="2016-10" db="EMBL/GenBank/DDBJ databases">
        <authorList>
            <person name="Varghese N."/>
            <person name="Submissions S."/>
        </authorList>
    </citation>
    <scope>NUCLEOTIDE SEQUENCE [LARGE SCALE GENOMIC DNA]</scope>
    <source>
        <strain evidence="13">DSM 22951</strain>
    </source>
</reference>
<comment type="subcellular location">
    <subcellularLocation>
        <location evidence="8">Cytoplasm</location>
    </subcellularLocation>
</comment>
<dbReference type="InterPro" id="IPR048044">
    <property type="entry name" value="Valyl-tRNA_ligase_actino"/>
</dbReference>
<comment type="subunit">
    <text evidence="8">Monomer.</text>
</comment>
<name>A0A2Y8ZNP4_9MICO</name>
<evidence type="ECO:0000256" key="7">
    <source>
        <dbReference type="ARBA" id="ARBA00047552"/>
    </source>
</evidence>
<dbReference type="PRINTS" id="PR00986">
    <property type="entry name" value="TRNASYNTHVAL"/>
</dbReference>
<keyword evidence="3 8" id="KW-0547">Nucleotide-binding</keyword>
<dbReference type="AlphaFoldDB" id="A0A2Y8ZNP4"/>
<evidence type="ECO:0000256" key="3">
    <source>
        <dbReference type="ARBA" id="ARBA00022741"/>
    </source>
</evidence>
<sequence length="902" mass="99191">MTDPTNAAPQGIPDKPTVDGLEERWGAVWQEQNTYVFDRARALAGPRDGLFVIDTPPPTASGSLHVGHVFSYTHTDCMARYQRMRGKEVFYPIGWDDNGLPTERRVQNYYGVRGDSTKDYIPDYTPPLQGAQGKSVKAADQQPISRANFIELCDELTVKDEETFESLFRRLGISFDWSQSYRTIDERSRAVAQQAFLHNVQRGEAYQAEAPGLWDVTFQTAVAQAELEARDYPGAYHRVAFHAQSADRAEETSEARPGGEARGATDKPEAGPIYIETTRPELIPSVVALIAHPDDERYADLFGTTVTSPLFGVQVPILAHSAAEPDKGAGIAMCCTFGDLTDVLWWRELQLPTRSLITRTGRLQAETPEWLAGGPGEALYAEQIAGKTVFSAREAVVNALRDSGDLDGEPKATQRKANFFEKGDKPLEIVTSRQWYIRNGGREADLRDALIKRGEQIDFHPAFMRSRYANWVSGLNGDWLISRQRFFGVPFPVWYPVDADGETDYEHPILAAEDTLPVDPATDVPPGFTAEQRGAAGGFIGDPDIMDTWATSSLTPQIALGWPVGSNAGGRNDAEFFATAFPADMRPQGHDIIRTWLFSTIVRSHFEHDSVPWTNAAISGWILDPDRKKMSKSKGNAETPEDVVQQHGADAVRYWAASGRLGTDAAYDTGQMKVGRRLAMKLLNASKFALTMGLPEGDLAAQVTHPLDLGMLANLRTVVQDATRGFESWDYTRSLELTEQFFWTFCDDYIELVKDRAYGAQGPQAAASAQAALRIALDVQLRLFAPFLPYATEEVWSWWKPGSVHRAPWPLADECGQGGDPAALEAVGAALAGIRKAKSDAKLGMRAQVTAMTLAAPAAVQDLVRAAEADLRAAGKVTDLTYADGQVLEVRDVELVPPPPRN</sequence>
<evidence type="ECO:0000313" key="13">
    <source>
        <dbReference type="Proteomes" id="UP000250028"/>
    </source>
</evidence>
<dbReference type="InterPro" id="IPR002303">
    <property type="entry name" value="Valyl-tRNA_ligase"/>
</dbReference>
<keyword evidence="4 8" id="KW-0067">ATP-binding</keyword>
<keyword evidence="1 8" id="KW-0963">Cytoplasm</keyword>
<evidence type="ECO:0000256" key="4">
    <source>
        <dbReference type="ARBA" id="ARBA00022840"/>
    </source>
</evidence>
<dbReference type="Gene3D" id="1.10.730.10">
    <property type="entry name" value="Isoleucyl-tRNA Synthetase, Domain 1"/>
    <property type="match status" value="1"/>
</dbReference>
<feature type="compositionally biased region" description="Basic and acidic residues" evidence="9">
    <location>
        <begin position="245"/>
        <end position="269"/>
    </location>
</feature>
<dbReference type="InterPro" id="IPR014729">
    <property type="entry name" value="Rossmann-like_a/b/a_fold"/>
</dbReference>